<feature type="compositionally biased region" description="Basic and acidic residues" evidence="1">
    <location>
        <begin position="1"/>
        <end position="11"/>
    </location>
</feature>
<feature type="transmembrane region" description="Helical" evidence="2">
    <location>
        <begin position="204"/>
        <end position="225"/>
    </location>
</feature>
<feature type="transmembrane region" description="Helical" evidence="2">
    <location>
        <begin position="74"/>
        <end position="94"/>
    </location>
</feature>
<feature type="transmembrane region" description="Helical" evidence="2">
    <location>
        <begin position="32"/>
        <end position="54"/>
    </location>
</feature>
<evidence type="ECO:0000313" key="4">
    <source>
        <dbReference type="Proteomes" id="UP001139354"/>
    </source>
</evidence>
<protein>
    <submittedName>
        <fullName evidence="3">DUF2306 domain-containing protein</fullName>
    </submittedName>
</protein>
<sequence>MRGEAGTREHGGMTSSTRARTVSPRAGRRRDWLAPAGLIALSLVPIMAGVSRVTQLTQGVPVTEDNARFFDSPIPVLVHIVGSSVFLVLGALQFAPSLRRRRWHRFAGRVVAPAGLLSAGSALWMTLFYDIPSAVTGPGLPAMRIVFGLAMAAAIVVAFVSIRRGDVATHSAWMTRAYAIGLGAGTQVLTLVPWTLVFGAPDPIVYSVLMGAGWAINIVVAEIVIRRRAGAGPARDGAGRRGMAPPTMRA</sequence>
<dbReference type="InterPro" id="IPR018750">
    <property type="entry name" value="DUF2306_membrane"/>
</dbReference>
<dbReference type="EMBL" id="JAGTTN010000004">
    <property type="protein sequence ID" value="MCC2033264.1"/>
    <property type="molecule type" value="Genomic_DNA"/>
</dbReference>
<feature type="transmembrane region" description="Helical" evidence="2">
    <location>
        <begin position="106"/>
        <end position="125"/>
    </location>
</feature>
<keyword evidence="2" id="KW-1133">Transmembrane helix</keyword>
<name>A0A9X1LWC8_9MICO</name>
<comment type="caution">
    <text evidence="3">The sequence shown here is derived from an EMBL/GenBank/DDBJ whole genome shotgun (WGS) entry which is preliminary data.</text>
</comment>
<evidence type="ECO:0000256" key="1">
    <source>
        <dbReference type="SAM" id="MobiDB-lite"/>
    </source>
</evidence>
<feature type="transmembrane region" description="Helical" evidence="2">
    <location>
        <begin position="177"/>
        <end position="198"/>
    </location>
</feature>
<feature type="transmembrane region" description="Helical" evidence="2">
    <location>
        <begin position="145"/>
        <end position="165"/>
    </location>
</feature>
<evidence type="ECO:0000313" key="3">
    <source>
        <dbReference type="EMBL" id="MCC2033264.1"/>
    </source>
</evidence>
<keyword evidence="4" id="KW-1185">Reference proteome</keyword>
<dbReference type="Proteomes" id="UP001139354">
    <property type="component" value="Unassembled WGS sequence"/>
</dbReference>
<evidence type="ECO:0000256" key="2">
    <source>
        <dbReference type="SAM" id="Phobius"/>
    </source>
</evidence>
<organism evidence="3 4">
    <name type="scientific">Microbacterium allomyrinae</name>
    <dbReference type="NCBI Taxonomy" id="2830666"/>
    <lineage>
        <taxon>Bacteria</taxon>
        <taxon>Bacillati</taxon>
        <taxon>Actinomycetota</taxon>
        <taxon>Actinomycetes</taxon>
        <taxon>Micrococcales</taxon>
        <taxon>Microbacteriaceae</taxon>
        <taxon>Microbacterium</taxon>
    </lineage>
</organism>
<dbReference type="AlphaFoldDB" id="A0A9X1LWC8"/>
<reference evidence="3" key="1">
    <citation type="submission" date="2021-04" db="EMBL/GenBank/DDBJ databases">
        <title>Microbacterium tenobrionis sp. nov. and Microbacterium allomyrinae sp. nov., isolated from larvae of Tenobrio molitor and Allomyrina dichotoma, respectively.</title>
        <authorList>
            <person name="Lee S.D."/>
        </authorList>
    </citation>
    <scope>NUCLEOTIDE SEQUENCE</scope>
    <source>
        <strain evidence="3">BWT-G7</strain>
    </source>
</reference>
<gene>
    <name evidence="3" type="ORF">KEC57_13840</name>
</gene>
<keyword evidence="2" id="KW-0472">Membrane</keyword>
<dbReference type="Pfam" id="PF10067">
    <property type="entry name" value="DUF2306"/>
    <property type="match status" value="1"/>
</dbReference>
<keyword evidence="2" id="KW-0812">Transmembrane</keyword>
<feature type="region of interest" description="Disordered" evidence="1">
    <location>
        <begin position="1"/>
        <end position="26"/>
    </location>
</feature>
<proteinExistence type="predicted"/>
<accession>A0A9X1LWC8</accession>